<feature type="region of interest" description="Disordered" evidence="1">
    <location>
        <begin position="30"/>
        <end position="57"/>
    </location>
</feature>
<name>A0A5R9PEI6_9GAMM</name>
<organism evidence="3 4">
    <name type="scientific">Thermomonas fusca</name>
    <dbReference type="NCBI Taxonomy" id="215690"/>
    <lineage>
        <taxon>Bacteria</taxon>
        <taxon>Pseudomonadati</taxon>
        <taxon>Pseudomonadota</taxon>
        <taxon>Gammaproteobacteria</taxon>
        <taxon>Lysobacterales</taxon>
        <taxon>Lysobacteraceae</taxon>
        <taxon>Thermomonas</taxon>
    </lineage>
</organism>
<evidence type="ECO:0000256" key="2">
    <source>
        <dbReference type="SAM" id="SignalP"/>
    </source>
</evidence>
<dbReference type="Proteomes" id="UP000308508">
    <property type="component" value="Unassembled WGS sequence"/>
</dbReference>
<sequence>MRHVPRSLVLAIGVAVSLGACQAAPAPDAQDDHAAAATEAATQSAAAPADAHAGHAGETAAVTALPDGQRWETDAPLRAGMRNLREATETLNHYEMGHLDDVQRDNAVAKIDAAIKDMIANCKLKPEADAALHGLLTKFIAGANAARAGKFGKAELAPMQEALAQYPQLFDDHDWSEAAN</sequence>
<proteinExistence type="predicted"/>
<keyword evidence="2" id="KW-0732">Signal</keyword>
<accession>A0A5R9PEI6</accession>
<evidence type="ECO:0000313" key="4">
    <source>
        <dbReference type="Proteomes" id="UP000308508"/>
    </source>
</evidence>
<dbReference type="AlphaFoldDB" id="A0A5R9PEI6"/>
<protein>
    <submittedName>
        <fullName evidence="3">DnrO protein</fullName>
    </submittedName>
</protein>
<dbReference type="PROSITE" id="PS51257">
    <property type="entry name" value="PROKAR_LIPOPROTEIN"/>
    <property type="match status" value="1"/>
</dbReference>
<comment type="caution">
    <text evidence="3">The sequence shown here is derived from an EMBL/GenBank/DDBJ whole genome shotgun (WGS) entry which is preliminary data.</text>
</comment>
<evidence type="ECO:0000256" key="1">
    <source>
        <dbReference type="SAM" id="MobiDB-lite"/>
    </source>
</evidence>
<evidence type="ECO:0000313" key="3">
    <source>
        <dbReference type="EMBL" id="TLX21924.1"/>
    </source>
</evidence>
<keyword evidence="4" id="KW-1185">Reference proteome</keyword>
<gene>
    <name evidence="3" type="ORF">E5S66_05145</name>
</gene>
<reference evidence="3 4" key="1">
    <citation type="submission" date="2019-04" db="EMBL/GenBank/DDBJ databases">
        <authorList>
            <person name="Grouzdev D.S."/>
            <person name="Nazina T.N."/>
        </authorList>
    </citation>
    <scope>NUCLEOTIDE SEQUENCE [LARGE SCALE GENOMIC DNA]</scope>
    <source>
        <strain evidence="3 4">SHC 3-19</strain>
    </source>
</reference>
<dbReference type="RefSeq" id="WP_138348115.1">
    <property type="nucleotide sequence ID" value="NZ_SROY01000002.1"/>
</dbReference>
<feature type="signal peptide" evidence="2">
    <location>
        <begin position="1"/>
        <end position="23"/>
    </location>
</feature>
<feature type="compositionally biased region" description="Low complexity" evidence="1">
    <location>
        <begin position="35"/>
        <end position="57"/>
    </location>
</feature>
<feature type="chain" id="PRO_5024333448" evidence="2">
    <location>
        <begin position="24"/>
        <end position="180"/>
    </location>
</feature>
<dbReference type="EMBL" id="SROY01000002">
    <property type="protein sequence ID" value="TLX21924.1"/>
    <property type="molecule type" value="Genomic_DNA"/>
</dbReference>